<dbReference type="GO" id="GO:0005789">
    <property type="term" value="C:endoplasmic reticulum membrane"/>
    <property type="evidence" value="ECO:0007669"/>
    <property type="project" value="TreeGrafter"/>
</dbReference>
<feature type="binding site" evidence="8">
    <location>
        <position position="219"/>
    </location>
    <ligand>
        <name>Zn(2+)</name>
        <dbReference type="ChEBI" id="CHEBI:29105"/>
        <note>catalytic</note>
    </ligand>
</feature>
<feature type="binding site" evidence="7">
    <location>
        <position position="32"/>
    </location>
    <ligand>
        <name>Ca(2+)</name>
        <dbReference type="ChEBI" id="CHEBI:29108"/>
    </ligand>
</feature>
<dbReference type="AlphaFoldDB" id="A0A8H3KUP9"/>
<feature type="transmembrane region" description="Helical" evidence="9">
    <location>
        <begin position="220"/>
        <end position="239"/>
    </location>
</feature>
<keyword evidence="7" id="KW-0479">Metal-binding</keyword>
<feature type="transmembrane region" description="Helical" evidence="9">
    <location>
        <begin position="63"/>
        <end position="82"/>
    </location>
</feature>
<evidence type="ECO:0000256" key="4">
    <source>
        <dbReference type="ARBA" id="ARBA00022801"/>
    </source>
</evidence>
<evidence type="ECO:0000313" key="11">
    <source>
        <dbReference type="Proteomes" id="UP000615446"/>
    </source>
</evidence>
<dbReference type="InterPro" id="IPR008901">
    <property type="entry name" value="ACER"/>
</dbReference>
<feature type="binding site" evidence="8">
    <location>
        <position position="79"/>
    </location>
    <ligand>
        <name>Zn(2+)</name>
        <dbReference type="ChEBI" id="CHEBI:29105"/>
        <note>catalytic</note>
    </ligand>
</feature>
<sequence length="291" mass="34027">MNSTVGFWGEPSSTGINDWCEQNYEVTYYIAEFFNTISSLCLVFMGTFGSIMHSDGFDYRFSLCFRTITLIGFGSILFHGTLIFPSEHFDGIPMVFFLLILFYSINENKKEKKFGKWFPITLFLWGFIFSVILVLLKGYYENEIMKLVEFYIFQGSFFLMSICVYLHIAAIVIRNLRKEKSIISLMILGTIIFLIGYLGWNIDYHFCTEMSKILNPQLHAWWHVAASYSSYSLLLIVMFDRSKMLEKNPKIKWVCIILPYVGLSEQYLPSKVISESQELLIDENYHIYLVK</sequence>
<feature type="binding site" evidence="7">
    <location>
        <position position="21"/>
    </location>
    <ligand>
        <name>Ca(2+)</name>
        <dbReference type="ChEBI" id="CHEBI:29108"/>
    </ligand>
</feature>
<comment type="similarity">
    <text evidence="2">Belongs to the alkaline ceramidase family.</text>
</comment>
<comment type="caution">
    <text evidence="10">The sequence shown here is derived from an EMBL/GenBank/DDBJ whole genome shotgun (WGS) entry which is preliminary data.</text>
</comment>
<proteinExistence type="inferred from homology"/>
<feature type="transmembrane region" description="Helical" evidence="9">
    <location>
        <begin position="151"/>
        <end position="173"/>
    </location>
</feature>
<evidence type="ECO:0000256" key="8">
    <source>
        <dbReference type="PIRSR" id="PIRSR608901-2"/>
    </source>
</evidence>
<feature type="transmembrane region" description="Helical" evidence="9">
    <location>
        <begin position="33"/>
        <end position="51"/>
    </location>
</feature>
<dbReference type="Pfam" id="PF05875">
    <property type="entry name" value="Ceramidase"/>
    <property type="match status" value="1"/>
</dbReference>
<keyword evidence="6 9" id="KW-0472">Membrane</keyword>
<feature type="binding site" evidence="7">
    <location>
        <position position="19"/>
    </location>
    <ligand>
        <name>Ca(2+)</name>
        <dbReference type="ChEBI" id="CHEBI:29108"/>
    </ligand>
</feature>
<reference evidence="10" key="1">
    <citation type="submission" date="2019-10" db="EMBL/GenBank/DDBJ databases">
        <title>Conservation and host-specific expression of non-tandemly repeated heterogenous ribosome RNA gene in arbuscular mycorrhizal fungi.</title>
        <authorList>
            <person name="Maeda T."/>
            <person name="Kobayashi Y."/>
            <person name="Nakagawa T."/>
            <person name="Ezawa T."/>
            <person name="Yamaguchi K."/>
            <person name="Bino T."/>
            <person name="Nishimoto Y."/>
            <person name="Shigenobu S."/>
            <person name="Kawaguchi M."/>
        </authorList>
    </citation>
    <scope>NUCLEOTIDE SEQUENCE</scope>
    <source>
        <strain evidence="10">HR1</strain>
    </source>
</reference>
<dbReference type="Proteomes" id="UP000615446">
    <property type="component" value="Unassembled WGS sequence"/>
</dbReference>
<feature type="transmembrane region" description="Helical" evidence="9">
    <location>
        <begin position="117"/>
        <end position="139"/>
    </location>
</feature>
<dbReference type="GO" id="GO:0046513">
    <property type="term" value="P:ceramide biosynthetic process"/>
    <property type="evidence" value="ECO:0007669"/>
    <property type="project" value="TreeGrafter"/>
</dbReference>
<evidence type="ECO:0000256" key="7">
    <source>
        <dbReference type="PIRSR" id="PIRSR608901-1"/>
    </source>
</evidence>
<protein>
    <submittedName>
        <fullName evidence="10">Ceramidase</fullName>
    </submittedName>
</protein>
<keyword evidence="3 9" id="KW-0812">Transmembrane</keyword>
<dbReference type="GO" id="GO:0016811">
    <property type="term" value="F:hydrolase activity, acting on carbon-nitrogen (but not peptide) bonds, in linear amides"/>
    <property type="evidence" value="ECO:0007669"/>
    <property type="project" value="InterPro"/>
</dbReference>
<evidence type="ECO:0000313" key="10">
    <source>
        <dbReference type="EMBL" id="GES76268.1"/>
    </source>
</evidence>
<dbReference type="EMBL" id="BLAL01000019">
    <property type="protein sequence ID" value="GES76268.1"/>
    <property type="molecule type" value="Genomic_DNA"/>
</dbReference>
<accession>A0A8H3KUP9</accession>
<gene>
    <name evidence="10" type="ORF">RCL2_000367500</name>
</gene>
<evidence type="ECO:0000256" key="5">
    <source>
        <dbReference type="ARBA" id="ARBA00022989"/>
    </source>
</evidence>
<comment type="subcellular location">
    <subcellularLocation>
        <location evidence="1">Membrane</location>
        <topology evidence="1">Multi-pass membrane protein</topology>
    </subcellularLocation>
</comment>
<dbReference type="GO" id="GO:0046514">
    <property type="term" value="P:ceramide catabolic process"/>
    <property type="evidence" value="ECO:0007669"/>
    <property type="project" value="TreeGrafter"/>
</dbReference>
<dbReference type="GO" id="GO:0046872">
    <property type="term" value="F:metal ion binding"/>
    <property type="evidence" value="ECO:0007669"/>
    <property type="project" value="UniProtKB-KW"/>
</dbReference>
<evidence type="ECO:0000256" key="1">
    <source>
        <dbReference type="ARBA" id="ARBA00004141"/>
    </source>
</evidence>
<keyword evidence="8" id="KW-0862">Zinc</keyword>
<evidence type="ECO:0000256" key="6">
    <source>
        <dbReference type="ARBA" id="ARBA00023136"/>
    </source>
</evidence>
<evidence type="ECO:0000256" key="3">
    <source>
        <dbReference type="ARBA" id="ARBA00022692"/>
    </source>
</evidence>
<feature type="transmembrane region" description="Helical" evidence="9">
    <location>
        <begin position="88"/>
        <end position="105"/>
    </location>
</feature>
<feature type="transmembrane region" description="Helical" evidence="9">
    <location>
        <begin position="182"/>
        <end position="200"/>
    </location>
</feature>
<comment type="cofactor">
    <cofactor evidence="8">
        <name>Zn(2+)</name>
        <dbReference type="ChEBI" id="CHEBI:29105"/>
    </cofactor>
</comment>
<dbReference type="OrthoDB" id="187171at2759"/>
<dbReference type="PANTHER" id="PTHR46187:SF3">
    <property type="entry name" value="ALKALINE CERAMIDASE 3"/>
    <property type="match status" value="1"/>
</dbReference>
<dbReference type="PANTHER" id="PTHR46187">
    <property type="entry name" value="ALKALINE CERAMIDASE 3"/>
    <property type="match status" value="1"/>
</dbReference>
<organism evidence="10 11">
    <name type="scientific">Rhizophagus clarus</name>
    <dbReference type="NCBI Taxonomy" id="94130"/>
    <lineage>
        <taxon>Eukaryota</taxon>
        <taxon>Fungi</taxon>
        <taxon>Fungi incertae sedis</taxon>
        <taxon>Mucoromycota</taxon>
        <taxon>Glomeromycotina</taxon>
        <taxon>Glomeromycetes</taxon>
        <taxon>Glomerales</taxon>
        <taxon>Glomeraceae</taxon>
        <taxon>Rhizophagus</taxon>
    </lineage>
</organism>
<keyword evidence="4" id="KW-0378">Hydrolase</keyword>
<name>A0A8H3KUP9_9GLOM</name>
<feature type="binding site" evidence="7">
    <location>
        <position position="18"/>
    </location>
    <ligand>
        <name>Ca(2+)</name>
        <dbReference type="ChEBI" id="CHEBI:29108"/>
    </ligand>
</feature>
<evidence type="ECO:0000256" key="2">
    <source>
        <dbReference type="ARBA" id="ARBA00009780"/>
    </source>
</evidence>
<feature type="binding site" evidence="7">
    <location>
        <position position="23"/>
    </location>
    <ligand>
        <name>Ca(2+)</name>
        <dbReference type="ChEBI" id="CHEBI:29108"/>
    </ligand>
</feature>
<feature type="binding site" evidence="8">
    <location>
        <position position="223"/>
    </location>
    <ligand>
        <name>Zn(2+)</name>
        <dbReference type="ChEBI" id="CHEBI:29105"/>
        <note>catalytic</note>
    </ligand>
</feature>
<evidence type="ECO:0000256" key="9">
    <source>
        <dbReference type="SAM" id="Phobius"/>
    </source>
</evidence>
<keyword evidence="5 9" id="KW-1133">Transmembrane helix</keyword>
<keyword evidence="7" id="KW-0106">Calcium</keyword>